<organism evidence="1 2">
    <name type="scientific">Catalinimonas alkaloidigena</name>
    <dbReference type="NCBI Taxonomy" id="1075417"/>
    <lineage>
        <taxon>Bacteria</taxon>
        <taxon>Pseudomonadati</taxon>
        <taxon>Bacteroidota</taxon>
        <taxon>Cytophagia</taxon>
        <taxon>Cytophagales</taxon>
        <taxon>Catalimonadaceae</taxon>
        <taxon>Catalinimonas</taxon>
    </lineage>
</organism>
<protein>
    <recommendedName>
        <fullName evidence="3">Outer membrane protein beta-barrel domain-containing protein</fullName>
    </recommendedName>
</protein>
<gene>
    <name evidence="1" type="ORF">SAMN05421823_104409</name>
</gene>
<dbReference type="AlphaFoldDB" id="A0A1G9HFQ8"/>
<dbReference type="STRING" id="1075417.SAMN05421823_104409"/>
<dbReference type="EMBL" id="FNFO01000004">
    <property type="protein sequence ID" value="SDL11293.1"/>
    <property type="molecule type" value="Genomic_DNA"/>
</dbReference>
<dbReference type="Proteomes" id="UP000198510">
    <property type="component" value="Unassembled WGS sequence"/>
</dbReference>
<proteinExistence type="predicted"/>
<evidence type="ECO:0000313" key="1">
    <source>
        <dbReference type="EMBL" id="SDL11293.1"/>
    </source>
</evidence>
<name>A0A1G9HFQ8_9BACT</name>
<sequence length="206" mass="23457">MNWRRFFFQALLLDPSWRGGALLLCALLFTNEGRAQTWRIAYYGETVTHYGLKVGTQYPLKTSERLKKTEARVTRNWLFTPGVALYRHPQNHVGLVVAPEITYQRLGPKGGLLEAGIAPSYFRYFLEGQTYRVTPSGELQKKAWAGRSTFLPTLSLGIGKDLSVKKRIPLAWYTRLNWSVQVPYNASFLPRVALEAGIIKKRLGTH</sequence>
<evidence type="ECO:0008006" key="3">
    <source>
        <dbReference type="Google" id="ProtNLM"/>
    </source>
</evidence>
<accession>A0A1G9HFQ8</accession>
<reference evidence="1 2" key="1">
    <citation type="submission" date="2016-10" db="EMBL/GenBank/DDBJ databases">
        <authorList>
            <person name="de Groot N.N."/>
        </authorList>
    </citation>
    <scope>NUCLEOTIDE SEQUENCE [LARGE SCALE GENOMIC DNA]</scope>
    <source>
        <strain evidence="1 2">DSM 25186</strain>
    </source>
</reference>
<dbReference type="RefSeq" id="WP_245706045.1">
    <property type="nucleotide sequence ID" value="NZ_FNFO01000004.1"/>
</dbReference>
<keyword evidence="2" id="KW-1185">Reference proteome</keyword>
<evidence type="ECO:0000313" key="2">
    <source>
        <dbReference type="Proteomes" id="UP000198510"/>
    </source>
</evidence>